<evidence type="ECO:0000256" key="3">
    <source>
        <dbReference type="ARBA" id="ARBA00022448"/>
    </source>
</evidence>
<dbReference type="InterPro" id="IPR011864">
    <property type="entry name" value="Phosphate_PstC"/>
</dbReference>
<evidence type="ECO:0000256" key="4">
    <source>
        <dbReference type="ARBA" id="ARBA00022475"/>
    </source>
</evidence>
<keyword evidence="10" id="KW-0997">Cell inner membrane</keyword>
<evidence type="ECO:0000256" key="10">
    <source>
        <dbReference type="RuleBase" id="RU363054"/>
    </source>
</evidence>
<dbReference type="InterPro" id="IPR000515">
    <property type="entry name" value="MetI-like"/>
</dbReference>
<evidence type="ECO:0000256" key="7">
    <source>
        <dbReference type="ARBA" id="ARBA00022989"/>
    </source>
</evidence>
<evidence type="ECO:0000256" key="8">
    <source>
        <dbReference type="ARBA" id="ARBA00023136"/>
    </source>
</evidence>
<dbReference type="InterPro" id="IPR035906">
    <property type="entry name" value="MetI-like_sf"/>
</dbReference>
<feature type="transmembrane region" description="Helical" evidence="9">
    <location>
        <begin position="67"/>
        <end position="93"/>
    </location>
</feature>
<evidence type="ECO:0000256" key="5">
    <source>
        <dbReference type="ARBA" id="ARBA00022592"/>
    </source>
</evidence>
<evidence type="ECO:0000256" key="2">
    <source>
        <dbReference type="ARBA" id="ARBA00007069"/>
    </source>
</evidence>
<dbReference type="EMBL" id="JAIWIU010000174">
    <property type="protein sequence ID" value="MCA2018497.1"/>
    <property type="molecule type" value="Genomic_DNA"/>
</dbReference>
<dbReference type="PANTHER" id="PTHR30425:SF1">
    <property type="entry name" value="PHOSPHATE TRANSPORT SYSTEM PERMEASE PROTEIN PSTC"/>
    <property type="match status" value="1"/>
</dbReference>
<feature type="transmembrane region" description="Helical" evidence="9">
    <location>
        <begin position="20"/>
        <end position="42"/>
    </location>
</feature>
<gene>
    <name evidence="12" type="primary">pstC</name>
    <name evidence="12" type="ORF">LDJ79_20440</name>
</gene>
<reference evidence="13" key="1">
    <citation type="submission" date="2023-07" db="EMBL/GenBank/DDBJ databases">
        <title>Molecular identification of indigenous halophilic bacteria isolated from red sea cost, biodegradation of synthetic dyes and assessment of degraded metabolite toxicity.</title>
        <authorList>
            <person name="Chaieb K."/>
            <person name="Altayb H.N."/>
        </authorList>
    </citation>
    <scope>NUCLEOTIDE SEQUENCE [LARGE SCALE GENOMIC DNA]</scope>
    <source>
        <strain evidence="13">K20</strain>
    </source>
</reference>
<keyword evidence="7 9" id="KW-1133">Transmembrane helix</keyword>
<dbReference type="NCBIfam" id="TIGR02138">
    <property type="entry name" value="phosphate_pstC"/>
    <property type="match status" value="1"/>
</dbReference>
<dbReference type="Gene3D" id="1.10.3720.10">
    <property type="entry name" value="MetI-like"/>
    <property type="match status" value="1"/>
</dbReference>
<feature type="domain" description="ABC transmembrane type-1" evidence="11">
    <location>
        <begin position="68"/>
        <end position="296"/>
    </location>
</feature>
<evidence type="ECO:0000313" key="13">
    <source>
        <dbReference type="Proteomes" id="UP001199044"/>
    </source>
</evidence>
<keyword evidence="13" id="KW-1185">Reference proteome</keyword>
<evidence type="ECO:0000313" key="12">
    <source>
        <dbReference type="EMBL" id="MCA2018497.1"/>
    </source>
</evidence>
<keyword evidence="5 10" id="KW-0592">Phosphate transport</keyword>
<comment type="similarity">
    <text evidence="2 10">Belongs to the binding-protein-dependent transport system permease family. CysTW subfamily.</text>
</comment>
<organism evidence="12 13">
    <name type="scientific">Vibrio tritonius</name>
    <dbReference type="NCBI Taxonomy" id="1435069"/>
    <lineage>
        <taxon>Bacteria</taxon>
        <taxon>Pseudomonadati</taxon>
        <taxon>Pseudomonadota</taxon>
        <taxon>Gammaproteobacteria</taxon>
        <taxon>Vibrionales</taxon>
        <taxon>Vibrionaceae</taxon>
        <taxon>Vibrio</taxon>
    </lineage>
</organism>
<dbReference type="InterPro" id="IPR051124">
    <property type="entry name" value="Phosphate_Transport_Permease"/>
</dbReference>
<protein>
    <recommendedName>
        <fullName evidence="10">Phosphate transport system permease protein</fullName>
    </recommendedName>
</protein>
<proteinExistence type="inferred from homology"/>
<evidence type="ECO:0000259" key="11">
    <source>
        <dbReference type="PROSITE" id="PS50928"/>
    </source>
</evidence>
<evidence type="ECO:0000256" key="1">
    <source>
        <dbReference type="ARBA" id="ARBA00004651"/>
    </source>
</evidence>
<dbReference type="Pfam" id="PF00528">
    <property type="entry name" value="BPD_transp_1"/>
    <property type="match status" value="1"/>
</dbReference>
<comment type="function">
    <text evidence="10">Part of the binding-protein-dependent transport system for phosphate; probably responsible for the translocation of the substrate across the membrane.</text>
</comment>
<keyword evidence="4" id="KW-1003">Cell membrane</keyword>
<evidence type="ECO:0000256" key="6">
    <source>
        <dbReference type="ARBA" id="ARBA00022692"/>
    </source>
</evidence>
<accession>A0ABS7YS29</accession>
<evidence type="ECO:0000256" key="9">
    <source>
        <dbReference type="RuleBase" id="RU363032"/>
    </source>
</evidence>
<keyword evidence="6 9" id="KW-0812">Transmembrane</keyword>
<feature type="transmembrane region" description="Helical" evidence="9">
    <location>
        <begin position="105"/>
        <end position="133"/>
    </location>
</feature>
<dbReference type="PROSITE" id="PS50928">
    <property type="entry name" value="ABC_TM1"/>
    <property type="match status" value="1"/>
</dbReference>
<comment type="subcellular location">
    <subcellularLocation>
        <location evidence="10">Cell inner membrane</location>
        <topology evidence="10">Multi-pass membrane protein</topology>
    </subcellularLocation>
    <subcellularLocation>
        <location evidence="1 9">Cell membrane</location>
        <topology evidence="1 9">Multi-pass membrane protein</topology>
    </subcellularLocation>
</comment>
<sequence length="306" mass="32602">MNASHAIYDRCFKQGSFSTALLITVMMAAIFATLVGGAMPAVQEFGLSFIFSTEWDPINFVFGAGNALYGTLVSSIIAVIIATPIGIAIAITLSELLPKWISYPVGLAIELLSAVPSIIYGMWGLFVFAPWFAEGPQMWMIEHMSVIPVIGPLFSGAPLGQGLLTAGIILSFMILPIMTSLIKDALSTVPNVLRESSYGIGANTYEVISHILLPSIKSSVFGAFILALGRALGETMAVTFVIGNSQDINSSLFMPATSISATIANQFNEADGIKMASLMALGLVLFIVTFLVMGYARLQLRKSKVA</sequence>
<feature type="transmembrane region" description="Helical" evidence="9">
    <location>
        <begin position="275"/>
        <end position="296"/>
    </location>
</feature>
<keyword evidence="8 9" id="KW-0472">Membrane</keyword>
<name>A0ABS7YS29_9VIBR</name>
<dbReference type="PANTHER" id="PTHR30425">
    <property type="entry name" value="PHOSPHATE TRANSPORT SYSTEM PERMEASE PROTEIN PST"/>
    <property type="match status" value="1"/>
</dbReference>
<feature type="transmembrane region" description="Helical" evidence="9">
    <location>
        <begin position="220"/>
        <end position="242"/>
    </location>
</feature>
<comment type="caution">
    <text evidence="12">The sequence shown here is derived from an EMBL/GenBank/DDBJ whole genome shotgun (WGS) entry which is preliminary data.</text>
</comment>
<dbReference type="RefSeq" id="WP_068713108.1">
    <property type="nucleotide sequence ID" value="NZ_CP152307.1"/>
</dbReference>
<keyword evidence="3 9" id="KW-0813">Transport</keyword>
<dbReference type="SUPFAM" id="SSF161098">
    <property type="entry name" value="MetI-like"/>
    <property type="match status" value="1"/>
</dbReference>
<feature type="transmembrane region" description="Helical" evidence="9">
    <location>
        <begin position="153"/>
        <end position="175"/>
    </location>
</feature>
<dbReference type="Proteomes" id="UP001199044">
    <property type="component" value="Unassembled WGS sequence"/>
</dbReference>
<dbReference type="CDD" id="cd06261">
    <property type="entry name" value="TM_PBP2"/>
    <property type="match status" value="1"/>
</dbReference>